<keyword evidence="6" id="KW-0418">Kinase</keyword>
<dbReference type="RefSeq" id="WP_088156714.1">
    <property type="nucleotide sequence ID" value="NZ_NHON01000115.1"/>
</dbReference>
<dbReference type="EC" id="2.7.13.3" evidence="2"/>
<dbReference type="PANTHER" id="PTHR41523">
    <property type="entry name" value="TWO-COMPONENT SYSTEM SENSOR PROTEIN"/>
    <property type="match status" value="1"/>
</dbReference>
<feature type="domain" description="Histidine kinase/HSP90-like ATPase" evidence="10">
    <location>
        <begin position="303"/>
        <end position="396"/>
    </location>
</feature>
<feature type="region of interest" description="Disordered" evidence="9">
    <location>
        <begin position="379"/>
        <end position="407"/>
    </location>
</feature>
<evidence type="ECO:0000256" key="2">
    <source>
        <dbReference type="ARBA" id="ARBA00012438"/>
    </source>
</evidence>
<dbReference type="SMART" id="SM00387">
    <property type="entry name" value="HATPase_c"/>
    <property type="match status" value="1"/>
</dbReference>
<keyword evidence="4" id="KW-0808">Transferase</keyword>
<dbReference type="EMBL" id="NHON01000115">
    <property type="protein sequence ID" value="OWJ59848.1"/>
    <property type="molecule type" value="Genomic_DNA"/>
</dbReference>
<sequence length="407" mass="44276">MSSAATASALITAIDTREERDVIAARQRVRLVATELGFDGRDRVRIVAAASAMTRSFLARFEQANLSLLVTSGPPMALEIVLAAPRRPTGQGQPQRPRLDTAAVRALMDWVELRHARGVVRLVMRKELPAAAGQDPTVLAHRTMAALAGETGVDPFEEVHRQTVEQIASLTELRQREEQLIAANAQLREVERALRASLEEKDVLMREVHHRVNNNLQIISSLLNLQASRATEAAVRDELAVVGHRIQSLSLVHQKLYRSDDLSHIDAGSYVQELCAHLQSAFAASTGPVALTVEAPPQQIPLDAAIHLGLIVNELVTNSLKHGFRDGRGGRIAVSLHRGDGDSLTLTIIDDGRPDDGSRRGFGMTLVEAMARRLDGSLTVDRNGGTRTTLTLPLPKSADQKRSKSAL</sequence>
<comment type="catalytic activity">
    <reaction evidence="1">
        <text>ATP + protein L-histidine = ADP + protein N-phospho-L-histidine.</text>
        <dbReference type="EC" id="2.7.13.3"/>
    </reaction>
</comment>
<proteinExistence type="predicted"/>
<evidence type="ECO:0000313" key="12">
    <source>
        <dbReference type="Proteomes" id="UP000196655"/>
    </source>
</evidence>
<dbReference type="AlphaFoldDB" id="A0A211Z3J9"/>
<evidence type="ECO:0000259" key="10">
    <source>
        <dbReference type="SMART" id="SM00387"/>
    </source>
</evidence>
<keyword evidence="5" id="KW-0547">Nucleotide-binding</keyword>
<dbReference type="STRING" id="1122125.GCA_000423185_04344"/>
<keyword evidence="8" id="KW-0175">Coiled coil</keyword>
<dbReference type="OrthoDB" id="7979512at2"/>
<evidence type="ECO:0000256" key="9">
    <source>
        <dbReference type="SAM" id="MobiDB-lite"/>
    </source>
</evidence>
<evidence type="ECO:0000256" key="3">
    <source>
        <dbReference type="ARBA" id="ARBA00022553"/>
    </source>
</evidence>
<dbReference type="GO" id="GO:0005524">
    <property type="term" value="F:ATP binding"/>
    <property type="evidence" value="ECO:0007669"/>
    <property type="project" value="UniProtKB-KW"/>
</dbReference>
<dbReference type="PANTHER" id="PTHR41523:SF8">
    <property type="entry name" value="ETHYLENE RESPONSE SENSOR PROTEIN"/>
    <property type="match status" value="1"/>
</dbReference>
<evidence type="ECO:0000313" key="11">
    <source>
        <dbReference type="EMBL" id="OWJ59848.1"/>
    </source>
</evidence>
<dbReference type="InterPro" id="IPR003594">
    <property type="entry name" value="HATPase_dom"/>
</dbReference>
<dbReference type="Gene3D" id="3.30.450.20">
    <property type="entry name" value="PAS domain"/>
    <property type="match status" value="1"/>
</dbReference>
<dbReference type="InterPro" id="IPR036890">
    <property type="entry name" value="HATPase_C_sf"/>
</dbReference>
<protein>
    <recommendedName>
        <fullName evidence="2">histidine kinase</fullName>
        <ecNumber evidence="2">2.7.13.3</ecNumber>
    </recommendedName>
</protein>
<dbReference type="Gene3D" id="3.30.565.10">
    <property type="entry name" value="Histidine kinase-like ATPase, C-terminal domain"/>
    <property type="match status" value="1"/>
</dbReference>
<dbReference type="Pfam" id="PF07568">
    <property type="entry name" value="HisKA_2"/>
    <property type="match status" value="1"/>
</dbReference>
<dbReference type="Pfam" id="PF02518">
    <property type="entry name" value="HATPase_c"/>
    <property type="match status" value="1"/>
</dbReference>
<keyword evidence="3" id="KW-0597">Phosphoprotein</keyword>
<evidence type="ECO:0000256" key="5">
    <source>
        <dbReference type="ARBA" id="ARBA00022741"/>
    </source>
</evidence>
<name>A0A211Z3J9_9PROT</name>
<accession>A0A211Z3J9</accession>
<dbReference type="SUPFAM" id="SSF55874">
    <property type="entry name" value="ATPase domain of HSP90 chaperone/DNA topoisomerase II/histidine kinase"/>
    <property type="match status" value="1"/>
</dbReference>
<evidence type="ECO:0000256" key="7">
    <source>
        <dbReference type="ARBA" id="ARBA00022840"/>
    </source>
</evidence>
<evidence type="ECO:0000256" key="8">
    <source>
        <dbReference type="SAM" id="Coils"/>
    </source>
</evidence>
<evidence type="ECO:0000256" key="6">
    <source>
        <dbReference type="ARBA" id="ARBA00022777"/>
    </source>
</evidence>
<feature type="compositionally biased region" description="Basic and acidic residues" evidence="9">
    <location>
        <begin position="398"/>
        <end position="407"/>
    </location>
</feature>
<comment type="caution">
    <text evidence="11">The sequence shown here is derived from an EMBL/GenBank/DDBJ whole genome shotgun (WGS) entry which is preliminary data.</text>
</comment>
<evidence type="ECO:0000256" key="1">
    <source>
        <dbReference type="ARBA" id="ARBA00000085"/>
    </source>
</evidence>
<dbReference type="GO" id="GO:0004673">
    <property type="term" value="F:protein histidine kinase activity"/>
    <property type="evidence" value="ECO:0007669"/>
    <property type="project" value="UniProtKB-EC"/>
</dbReference>
<gene>
    <name evidence="11" type="ORF">BWR60_32060</name>
</gene>
<keyword evidence="7" id="KW-0067">ATP-binding</keyword>
<dbReference type="Proteomes" id="UP000196655">
    <property type="component" value="Unassembled WGS sequence"/>
</dbReference>
<reference evidence="12" key="1">
    <citation type="submission" date="2017-05" db="EMBL/GenBank/DDBJ databases">
        <authorList>
            <person name="Macchi M."/>
            <person name="Festa S."/>
            <person name="Coppotelli B.M."/>
            <person name="Morelli I.S."/>
        </authorList>
    </citation>
    <scope>NUCLEOTIDE SEQUENCE [LARGE SCALE GENOMIC DNA]</scope>
    <source>
        <strain evidence="12">I</strain>
    </source>
</reference>
<organism evidence="11 12">
    <name type="scientific">Inquilinus limosus</name>
    <dbReference type="NCBI Taxonomy" id="171674"/>
    <lineage>
        <taxon>Bacteria</taxon>
        <taxon>Pseudomonadati</taxon>
        <taxon>Pseudomonadota</taxon>
        <taxon>Alphaproteobacteria</taxon>
        <taxon>Rhodospirillales</taxon>
        <taxon>Rhodospirillaceae</taxon>
        <taxon>Inquilinus</taxon>
    </lineage>
</organism>
<evidence type="ECO:0000256" key="4">
    <source>
        <dbReference type="ARBA" id="ARBA00022679"/>
    </source>
</evidence>
<feature type="coiled-coil region" evidence="8">
    <location>
        <begin position="170"/>
        <end position="207"/>
    </location>
</feature>
<dbReference type="InterPro" id="IPR011495">
    <property type="entry name" value="Sig_transdc_His_kin_sub2_dim/P"/>
</dbReference>
<keyword evidence="12" id="KW-1185">Reference proteome</keyword>